<evidence type="ECO:0000313" key="11">
    <source>
        <dbReference type="Proteomes" id="UP001143543"/>
    </source>
</evidence>
<dbReference type="EMBL" id="BRVO01000002">
    <property type="protein sequence ID" value="GLB49674.1"/>
    <property type="molecule type" value="Genomic_DNA"/>
</dbReference>
<evidence type="ECO:0000256" key="5">
    <source>
        <dbReference type="ARBA" id="ARBA00022692"/>
    </source>
</evidence>
<evidence type="ECO:0000256" key="1">
    <source>
        <dbReference type="ARBA" id="ARBA00004651"/>
    </source>
</evidence>
<evidence type="ECO:0000256" key="4">
    <source>
        <dbReference type="ARBA" id="ARBA00022679"/>
    </source>
</evidence>
<dbReference type="RefSeq" id="WP_281765300.1">
    <property type="nucleotide sequence ID" value="NZ_BRVO01000002.1"/>
</dbReference>
<name>A0ABQ5MJV7_9FLAO</name>
<dbReference type="PANTHER" id="PTHR33908:SF11">
    <property type="entry name" value="MEMBRANE PROTEIN"/>
    <property type="match status" value="1"/>
</dbReference>
<evidence type="ECO:0000256" key="7">
    <source>
        <dbReference type="ARBA" id="ARBA00023136"/>
    </source>
</evidence>
<feature type="transmembrane region" description="Helical" evidence="8">
    <location>
        <begin position="122"/>
        <end position="141"/>
    </location>
</feature>
<feature type="transmembrane region" description="Helical" evidence="8">
    <location>
        <begin position="268"/>
        <end position="285"/>
    </location>
</feature>
<organism evidence="10 11">
    <name type="scientific">Neptunitalea lumnitzerae</name>
    <dbReference type="NCBI Taxonomy" id="2965509"/>
    <lineage>
        <taxon>Bacteria</taxon>
        <taxon>Pseudomonadati</taxon>
        <taxon>Bacteroidota</taxon>
        <taxon>Flavobacteriia</taxon>
        <taxon>Flavobacteriales</taxon>
        <taxon>Flavobacteriaceae</taxon>
        <taxon>Neptunitalea</taxon>
    </lineage>
</organism>
<feature type="domain" description="Glycosyltransferase RgtA/B/C/D-like" evidence="9">
    <location>
        <begin position="56"/>
        <end position="207"/>
    </location>
</feature>
<dbReference type="InterPro" id="IPR050297">
    <property type="entry name" value="LipidA_mod_glycosyltrf_83"/>
</dbReference>
<dbReference type="Proteomes" id="UP001143543">
    <property type="component" value="Unassembled WGS sequence"/>
</dbReference>
<feature type="transmembrane region" description="Helical" evidence="8">
    <location>
        <begin position="71"/>
        <end position="90"/>
    </location>
</feature>
<proteinExistence type="predicted"/>
<reference evidence="10" key="1">
    <citation type="submission" date="2022-07" db="EMBL/GenBank/DDBJ databases">
        <title>Taxonomy of Novel Oxalotrophic and Methylotrophic Bacteria.</title>
        <authorList>
            <person name="Sahin N."/>
            <person name="Tani A."/>
        </authorList>
    </citation>
    <scope>NUCLEOTIDE SEQUENCE</scope>
    <source>
        <strain evidence="10">Y10</strain>
    </source>
</reference>
<keyword evidence="4" id="KW-0808">Transferase</keyword>
<feature type="transmembrane region" description="Helical" evidence="8">
    <location>
        <begin position="240"/>
        <end position="261"/>
    </location>
</feature>
<sequence length="508" mass="58867">MKKETIILLSTVLIKFILQFTLIAPEYELHRDEYLHLDQAHHLALGYASVPPITSITSLCIYLLGNSVFWVKFFPAMYGALTILFVWKTIKRLNGNLYALILGSCCILFSALLRLNTLYQPNSLDVLCWTGFFYFLISYIYTNKPKYIYFTAIIFAIGFLNKYNILFLVLGVTPALLATKARCIFTKREIYLAILLALILITPNLYWQYQNNFPVVTHMKVLSKTQLIHVNRLDFLLGQISFFTGSLLVILASLIALFLYAPFKKYKFLGLTFITILLIFTYFKAKDYYAIGLYPIYIAFGAVYLTNLLEKNKRNYISLLLIAIPVAIFFPMYTIAFPNQSADYIAKHSNIYKDYGLLRWEDGKDHEIPQDYADMLGWKELATKVADAYDKLPNSNATLILCDNYGQAGAINYYTNNRLKANTFEADYINWFQLNKPYKNFIRIKSQQNLDDEMQVTSPYFEKSYIADSITNKYAREHGTTIFVFEKASINISERLKEEIIDYKKQNN</sequence>
<evidence type="ECO:0000256" key="3">
    <source>
        <dbReference type="ARBA" id="ARBA00022676"/>
    </source>
</evidence>
<feature type="transmembrane region" description="Helical" evidence="8">
    <location>
        <begin position="291"/>
        <end position="309"/>
    </location>
</feature>
<accession>A0ABQ5MJV7</accession>
<feature type="transmembrane region" description="Helical" evidence="8">
    <location>
        <begin position="96"/>
        <end position="115"/>
    </location>
</feature>
<evidence type="ECO:0000259" key="9">
    <source>
        <dbReference type="Pfam" id="PF13231"/>
    </source>
</evidence>
<protein>
    <recommendedName>
        <fullName evidence="9">Glycosyltransferase RgtA/B/C/D-like domain-containing protein</fullName>
    </recommendedName>
</protein>
<keyword evidence="11" id="KW-1185">Reference proteome</keyword>
<evidence type="ECO:0000313" key="10">
    <source>
        <dbReference type="EMBL" id="GLB49674.1"/>
    </source>
</evidence>
<dbReference type="InterPro" id="IPR038731">
    <property type="entry name" value="RgtA/B/C-like"/>
</dbReference>
<dbReference type="PANTHER" id="PTHR33908">
    <property type="entry name" value="MANNOSYLTRANSFERASE YKCB-RELATED"/>
    <property type="match status" value="1"/>
</dbReference>
<comment type="caution">
    <text evidence="10">The sequence shown here is derived from an EMBL/GenBank/DDBJ whole genome shotgun (WGS) entry which is preliminary data.</text>
</comment>
<keyword evidence="3" id="KW-0328">Glycosyltransferase</keyword>
<keyword evidence="2" id="KW-1003">Cell membrane</keyword>
<feature type="transmembrane region" description="Helical" evidence="8">
    <location>
        <begin position="316"/>
        <end position="336"/>
    </location>
</feature>
<feature type="transmembrane region" description="Helical" evidence="8">
    <location>
        <begin position="190"/>
        <end position="209"/>
    </location>
</feature>
<comment type="subcellular location">
    <subcellularLocation>
        <location evidence="1">Cell membrane</location>
        <topology evidence="1">Multi-pass membrane protein</topology>
    </subcellularLocation>
</comment>
<keyword evidence="7 8" id="KW-0472">Membrane</keyword>
<feature type="transmembrane region" description="Helical" evidence="8">
    <location>
        <begin position="7"/>
        <end position="24"/>
    </location>
</feature>
<evidence type="ECO:0000256" key="6">
    <source>
        <dbReference type="ARBA" id="ARBA00022989"/>
    </source>
</evidence>
<evidence type="ECO:0000256" key="2">
    <source>
        <dbReference type="ARBA" id="ARBA00022475"/>
    </source>
</evidence>
<feature type="transmembrane region" description="Helical" evidence="8">
    <location>
        <begin position="147"/>
        <end position="178"/>
    </location>
</feature>
<keyword evidence="5 8" id="KW-0812">Transmembrane</keyword>
<keyword evidence="6 8" id="KW-1133">Transmembrane helix</keyword>
<feature type="transmembrane region" description="Helical" evidence="8">
    <location>
        <begin position="44"/>
        <end position="64"/>
    </location>
</feature>
<dbReference type="Pfam" id="PF13231">
    <property type="entry name" value="PMT_2"/>
    <property type="match status" value="1"/>
</dbReference>
<evidence type="ECO:0000256" key="8">
    <source>
        <dbReference type="SAM" id="Phobius"/>
    </source>
</evidence>
<gene>
    <name evidence="10" type="ORF">Y10_20420</name>
</gene>